<proteinExistence type="inferred from homology"/>
<evidence type="ECO:0000256" key="6">
    <source>
        <dbReference type="ARBA" id="ARBA00022670"/>
    </source>
</evidence>
<dbReference type="EMBL" id="MWQO01000020">
    <property type="protein sequence ID" value="THD10829.1"/>
    <property type="molecule type" value="Genomic_DNA"/>
</dbReference>
<dbReference type="PANTHER" id="PTHR30627:SF1">
    <property type="entry name" value="PEPTIDOGLYCAN D,D-TRANSPEPTIDASE FTSI"/>
    <property type="match status" value="1"/>
</dbReference>
<dbReference type="GO" id="GO:0005886">
    <property type="term" value="C:plasma membrane"/>
    <property type="evidence" value="ECO:0007669"/>
    <property type="project" value="UniProtKB-UniRule"/>
</dbReference>
<evidence type="ECO:0000256" key="2">
    <source>
        <dbReference type="ARBA" id="ARBA00022475"/>
    </source>
</evidence>
<evidence type="ECO:0000313" key="20">
    <source>
        <dbReference type="Proteomes" id="UP000307749"/>
    </source>
</evidence>
<protein>
    <recommendedName>
        <fullName evidence="16">Peptidoglycan D,D-transpeptidase FtsI</fullName>
        <ecNumber evidence="16">3.4.16.4</ecNumber>
    </recommendedName>
    <alternativeName>
        <fullName evidence="16">Penicillin-binding protein 3</fullName>
        <shortName evidence="16">PBP-3</shortName>
    </alternativeName>
</protein>
<keyword evidence="14 16" id="KW-0131">Cell cycle</keyword>
<keyword evidence="9 16" id="KW-0133">Cell shape</keyword>
<dbReference type="InterPro" id="IPR036138">
    <property type="entry name" value="PBP_dimer_sf"/>
</dbReference>
<dbReference type="AlphaFoldDB" id="A0A4S3KPE8"/>
<evidence type="ECO:0000256" key="13">
    <source>
        <dbReference type="ARBA" id="ARBA00023210"/>
    </source>
</evidence>
<evidence type="ECO:0000256" key="16">
    <source>
        <dbReference type="HAMAP-Rule" id="MF_02080"/>
    </source>
</evidence>
<dbReference type="EC" id="3.4.16.4" evidence="16"/>
<evidence type="ECO:0000256" key="10">
    <source>
        <dbReference type="ARBA" id="ARBA00022984"/>
    </source>
</evidence>
<keyword evidence="13 16" id="KW-0717">Septation</keyword>
<evidence type="ECO:0000259" key="18">
    <source>
        <dbReference type="Pfam" id="PF03717"/>
    </source>
</evidence>
<dbReference type="InterPro" id="IPR050515">
    <property type="entry name" value="Beta-lactam/transpept"/>
</dbReference>
<feature type="domain" description="Penicillin-binding protein transpeptidase" evidence="17">
    <location>
        <begin position="257"/>
        <end position="551"/>
    </location>
</feature>
<sequence length="585" mass="63819">MKPASKSPAPASLRPRGPRVRRRLALVITLLVLVGVGLLARAVDLQVVRREFLQQQGDMRFLRELPIPVSRGSIFDRNGEPLAVSTPVDSLWADPPVLLAHADRIPQLAKALDVNAAELQRRLEQRSNMEFVYLRRMMDPVAAHAVLALKIPGVNKQREYRRYYPTGDVAAQVLGFTNINDQGQEGLELAYNHWLSGKPGLQRVIRNRLGQIVQSVDLVREPVQGHSLTLSIDRSIQYLAYEYLSEAYLKYHARAASMVIMDARTGGILAMVNLPSFNPNNIAGSTPRDWRNRAVTDVFEPGSVMKAFTLSAALDSGKWTPTSPINTTPGWYMMDGYTIRDVADFGKLDLTSVITKSSNVGASLITATFSEKRLYDMLRGFGFGRSTESGFPGEASGLLPVYTSWRPINRVTISYGYGLNVTALQLAQAYSTLADGGVLHHPTFVKGDDSAPVRVLPEKYAREMIGMLRTVVSPAGTAPTAMIANYTVAGKTGTAHQAGAGGYLKDEYYAVFCGIVPATDPRLVAVVVVRDPKPDHYGGVVAAPVFRRVMEGALRLLDVPPDNVQHWYGQAPLPVAAGNATGGTP</sequence>
<evidence type="ECO:0000259" key="17">
    <source>
        <dbReference type="Pfam" id="PF00905"/>
    </source>
</evidence>
<dbReference type="Proteomes" id="UP000307749">
    <property type="component" value="Unassembled WGS sequence"/>
</dbReference>
<keyword evidence="8 16" id="KW-0378">Hydrolase</keyword>
<dbReference type="InterPro" id="IPR005311">
    <property type="entry name" value="PBP_dimer"/>
</dbReference>
<dbReference type="OrthoDB" id="9766847at2"/>
<keyword evidence="5 16" id="KW-0121">Carboxypeptidase</keyword>
<keyword evidence="3 16" id="KW-0997">Cell inner membrane</keyword>
<dbReference type="Gene3D" id="3.90.1310.10">
    <property type="entry name" value="Penicillin-binding protein 2a (Domain 2)"/>
    <property type="match status" value="1"/>
</dbReference>
<dbReference type="GO" id="GO:0009002">
    <property type="term" value="F:serine-type D-Ala-D-Ala carboxypeptidase activity"/>
    <property type="evidence" value="ECO:0007669"/>
    <property type="project" value="UniProtKB-UniRule"/>
</dbReference>
<dbReference type="SUPFAM" id="SSF56519">
    <property type="entry name" value="Penicillin binding protein dimerisation domain"/>
    <property type="match status" value="1"/>
</dbReference>
<evidence type="ECO:0000256" key="8">
    <source>
        <dbReference type="ARBA" id="ARBA00022801"/>
    </source>
</evidence>
<comment type="similarity">
    <text evidence="16">Belongs to the transpeptidase family. FtsI subfamily.</text>
</comment>
<keyword evidence="10 16" id="KW-0573">Peptidoglycan synthesis</keyword>
<dbReference type="GO" id="GO:0009252">
    <property type="term" value="P:peptidoglycan biosynthetic process"/>
    <property type="evidence" value="ECO:0007669"/>
    <property type="project" value="UniProtKB-UniRule"/>
</dbReference>
<evidence type="ECO:0000256" key="7">
    <source>
        <dbReference type="ARBA" id="ARBA00022692"/>
    </source>
</evidence>
<feature type="active site" description="Acyl-ester intermediate" evidence="16">
    <location>
        <position position="303"/>
    </location>
</feature>
<dbReference type="GO" id="GO:0071555">
    <property type="term" value="P:cell wall organization"/>
    <property type="evidence" value="ECO:0007669"/>
    <property type="project" value="UniProtKB-KW"/>
</dbReference>
<dbReference type="GO" id="GO:0043093">
    <property type="term" value="P:FtsZ-dependent cytokinesis"/>
    <property type="evidence" value="ECO:0007669"/>
    <property type="project" value="UniProtKB-UniRule"/>
</dbReference>
<dbReference type="InterPro" id="IPR012338">
    <property type="entry name" value="Beta-lactam/transpept-like"/>
</dbReference>
<evidence type="ECO:0000256" key="3">
    <source>
        <dbReference type="ARBA" id="ARBA00022519"/>
    </source>
</evidence>
<keyword evidence="11 16" id="KW-1133">Transmembrane helix</keyword>
<evidence type="ECO:0000256" key="14">
    <source>
        <dbReference type="ARBA" id="ARBA00023306"/>
    </source>
</evidence>
<dbReference type="Gene3D" id="3.30.450.330">
    <property type="match status" value="1"/>
</dbReference>
<dbReference type="UniPathway" id="UPA00219"/>
<comment type="pathway">
    <text evidence="16">Cell wall biogenesis; peptidoglycan biosynthesis.</text>
</comment>
<keyword evidence="6 16" id="KW-0645">Protease</keyword>
<comment type="subcellular location">
    <subcellularLocation>
        <location evidence="1">Membrane</location>
    </subcellularLocation>
</comment>
<feature type="domain" description="Penicillin-binding protein dimerisation" evidence="18">
    <location>
        <begin position="67"/>
        <end position="215"/>
    </location>
</feature>
<dbReference type="GO" id="GO:0006508">
    <property type="term" value="P:proteolysis"/>
    <property type="evidence" value="ECO:0007669"/>
    <property type="project" value="UniProtKB-KW"/>
</dbReference>
<evidence type="ECO:0000256" key="9">
    <source>
        <dbReference type="ARBA" id="ARBA00022960"/>
    </source>
</evidence>
<comment type="function">
    <text evidence="16">Catalyzes cross-linking of the peptidoglycan cell wall at the division septum.</text>
</comment>
<evidence type="ECO:0000256" key="11">
    <source>
        <dbReference type="ARBA" id="ARBA00022989"/>
    </source>
</evidence>
<dbReference type="InterPro" id="IPR001460">
    <property type="entry name" value="PCN-bd_Tpept"/>
</dbReference>
<evidence type="ECO:0000256" key="4">
    <source>
        <dbReference type="ARBA" id="ARBA00022618"/>
    </source>
</evidence>
<keyword evidence="20" id="KW-1185">Reference proteome</keyword>
<dbReference type="GO" id="GO:0008955">
    <property type="term" value="F:peptidoglycan glycosyltransferase activity"/>
    <property type="evidence" value="ECO:0007669"/>
    <property type="project" value="InterPro"/>
</dbReference>
<dbReference type="GO" id="GO:0008360">
    <property type="term" value="P:regulation of cell shape"/>
    <property type="evidence" value="ECO:0007669"/>
    <property type="project" value="UniProtKB-KW"/>
</dbReference>
<name>A0A4S3KPE8_9GAMM</name>
<dbReference type="InterPro" id="IPR037532">
    <property type="entry name" value="FtsI_transpept"/>
</dbReference>
<dbReference type="GO" id="GO:0008658">
    <property type="term" value="F:penicillin binding"/>
    <property type="evidence" value="ECO:0007669"/>
    <property type="project" value="InterPro"/>
</dbReference>
<dbReference type="PANTHER" id="PTHR30627">
    <property type="entry name" value="PEPTIDOGLYCAN D,D-TRANSPEPTIDASE"/>
    <property type="match status" value="1"/>
</dbReference>
<dbReference type="RefSeq" id="WP_081129822.1">
    <property type="nucleotide sequence ID" value="NZ_DAHXOC010000001.1"/>
</dbReference>
<keyword evidence="4 16" id="KW-0132">Cell division</keyword>
<dbReference type="HAMAP" id="MF_02080">
    <property type="entry name" value="FtsI_transpept"/>
    <property type="match status" value="1"/>
</dbReference>
<accession>A0A4S3KPE8</accession>
<dbReference type="STRING" id="993689.GCA_002077135_03403"/>
<evidence type="ECO:0000256" key="1">
    <source>
        <dbReference type="ARBA" id="ARBA00004370"/>
    </source>
</evidence>
<evidence type="ECO:0000256" key="5">
    <source>
        <dbReference type="ARBA" id="ARBA00022645"/>
    </source>
</evidence>
<gene>
    <name evidence="16" type="primary">ftsI</name>
    <name evidence="19" type="ORF">B1806_06215</name>
</gene>
<dbReference type="Pfam" id="PF00905">
    <property type="entry name" value="Transpeptidase"/>
    <property type="match status" value="1"/>
</dbReference>
<keyword evidence="15 16" id="KW-0961">Cell wall biogenesis/degradation</keyword>
<organism evidence="19 20">
    <name type="scientific">Metallibacterium scheffleri</name>
    <dbReference type="NCBI Taxonomy" id="993689"/>
    <lineage>
        <taxon>Bacteria</taxon>
        <taxon>Pseudomonadati</taxon>
        <taxon>Pseudomonadota</taxon>
        <taxon>Gammaproteobacteria</taxon>
        <taxon>Lysobacterales</taxon>
        <taxon>Rhodanobacteraceae</taxon>
        <taxon>Metallibacterium</taxon>
    </lineage>
</organism>
<evidence type="ECO:0000256" key="12">
    <source>
        <dbReference type="ARBA" id="ARBA00023136"/>
    </source>
</evidence>
<keyword evidence="7 16" id="KW-0812">Transmembrane</keyword>
<dbReference type="Pfam" id="PF03717">
    <property type="entry name" value="PBP_dimer"/>
    <property type="match status" value="1"/>
</dbReference>
<keyword evidence="12 16" id="KW-0472">Membrane</keyword>
<reference evidence="19 20" key="1">
    <citation type="submission" date="2017-02" db="EMBL/GenBank/DDBJ databases">
        <title>Whole genome sequencing of Metallibacterium scheffleri DSM 24874 (T).</title>
        <authorList>
            <person name="Kumar S."/>
            <person name="Patil P."/>
            <person name="Patil P.B."/>
        </authorList>
    </citation>
    <scope>NUCLEOTIDE SEQUENCE [LARGE SCALE GENOMIC DNA]</scope>
    <source>
        <strain evidence="19 20">DSM 24874</strain>
    </source>
</reference>
<comment type="catalytic activity">
    <reaction evidence="16">
        <text>Preferential cleavage: (Ac)2-L-Lys-D-Ala-|-D-Ala. Also transpeptidation of peptidyl-alanyl moieties that are N-acyl substituents of D-alanine.</text>
        <dbReference type="EC" id="3.4.16.4"/>
    </reaction>
</comment>
<evidence type="ECO:0000256" key="15">
    <source>
        <dbReference type="ARBA" id="ARBA00023316"/>
    </source>
</evidence>
<keyword evidence="2 16" id="KW-1003">Cell membrane</keyword>
<dbReference type="Gene3D" id="3.40.710.10">
    <property type="entry name" value="DD-peptidase/beta-lactamase superfamily"/>
    <property type="match status" value="1"/>
</dbReference>
<dbReference type="GO" id="GO:0000917">
    <property type="term" value="P:division septum assembly"/>
    <property type="evidence" value="ECO:0007669"/>
    <property type="project" value="UniProtKB-KW"/>
</dbReference>
<comment type="caution">
    <text evidence="19">The sequence shown here is derived from an EMBL/GenBank/DDBJ whole genome shotgun (WGS) entry which is preliminary data.</text>
</comment>
<evidence type="ECO:0000313" key="19">
    <source>
        <dbReference type="EMBL" id="THD10829.1"/>
    </source>
</evidence>
<dbReference type="SUPFAM" id="SSF56601">
    <property type="entry name" value="beta-lactamase/transpeptidase-like"/>
    <property type="match status" value="1"/>
</dbReference>